<dbReference type="SUPFAM" id="SSF117856">
    <property type="entry name" value="AF0104/ALDC/Ptd012-like"/>
    <property type="match status" value="1"/>
</dbReference>
<dbReference type="OrthoDB" id="9798999at2"/>
<evidence type="ECO:0000259" key="1">
    <source>
        <dbReference type="PROSITE" id="PS51742"/>
    </source>
</evidence>
<keyword evidence="2" id="KW-0238">DNA-binding</keyword>
<reference evidence="2 3" key="1">
    <citation type="submission" date="2017-04" db="EMBL/GenBank/DDBJ databases">
        <authorList>
            <person name="Afonso C.L."/>
            <person name="Miller P.J."/>
            <person name="Scott M.A."/>
            <person name="Spackman E."/>
            <person name="Goraichik I."/>
            <person name="Dimitrov K.M."/>
            <person name="Suarez D.L."/>
            <person name="Swayne D.E."/>
        </authorList>
    </citation>
    <scope>NUCLEOTIDE SEQUENCE [LARGE SCALE GENOMIC DNA]</scope>
    <source>
        <strain evidence="2 3">DSM 11270</strain>
    </source>
</reference>
<dbReference type="RefSeq" id="WP_084052124.1">
    <property type="nucleotide sequence ID" value="NZ_FWWT01000007.1"/>
</dbReference>
<dbReference type="PANTHER" id="PTHR34988:SF1">
    <property type="entry name" value="DNA-BINDING PROTEIN"/>
    <property type="match status" value="1"/>
</dbReference>
<evidence type="ECO:0000313" key="3">
    <source>
        <dbReference type="Proteomes" id="UP000192731"/>
    </source>
</evidence>
<dbReference type="CDD" id="cd11378">
    <property type="entry name" value="DUF296"/>
    <property type="match status" value="1"/>
</dbReference>
<dbReference type="Pfam" id="PF03479">
    <property type="entry name" value="PCC"/>
    <property type="match status" value="1"/>
</dbReference>
<dbReference type="AlphaFoldDB" id="A0A1W1UL20"/>
<dbReference type="Gene3D" id="3.30.1330.80">
    <property type="entry name" value="Hypothetical protein, similar to alpha- acetolactate decarboxylase, domain 2"/>
    <property type="match status" value="1"/>
</dbReference>
<keyword evidence="3" id="KW-1185">Reference proteome</keyword>
<organism evidence="2 3">
    <name type="scientific">Desulfonispora thiosulfatigenes DSM 11270</name>
    <dbReference type="NCBI Taxonomy" id="656914"/>
    <lineage>
        <taxon>Bacteria</taxon>
        <taxon>Bacillati</taxon>
        <taxon>Bacillota</taxon>
        <taxon>Clostridia</taxon>
        <taxon>Eubacteriales</taxon>
        <taxon>Peptococcaceae</taxon>
        <taxon>Desulfonispora</taxon>
    </lineage>
</organism>
<gene>
    <name evidence="2" type="ORF">SAMN00017405_2168</name>
</gene>
<dbReference type="PROSITE" id="PS51742">
    <property type="entry name" value="PPC"/>
    <property type="match status" value="1"/>
</dbReference>
<feature type="domain" description="PPC" evidence="1">
    <location>
        <begin position="6"/>
        <end position="147"/>
    </location>
</feature>
<evidence type="ECO:0000313" key="2">
    <source>
        <dbReference type="EMBL" id="SMB81719.1"/>
    </source>
</evidence>
<proteinExistence type="predicted"/>
<protein>
    <submittedName>
        <fullName evidence="2">Predicted DNA-binding protein with PD1-like DNA-binding motif</fullName>
    </submittedName>
</protein>
<accession>A0A1W1UL20</accession>
<dbReference type="Proteomes" id="UP000192731">
    <property type="component" value="Unassembled WGS sequence"/>
</dbReference>
<sequence length="147" mass="16065">MKYTEANLGRIFILRLEEGDQIPRTIEKFAKDKNINSATVLFIGGAKKDSKIVVGPKDCEADKPVAIVEDLLNTSETIGVGTIFTNEETEPRLHLHASFGSHKGVVTGCTRQGVDIWLVGEVVILEMINHSGTRKVDASSGFELLEV</sequence>
<dbReference type="GO" id="GO:0003677">
    <property type="term" value="F:DNA binding"/>
    <property type="evidence" value="ECO:0007669"/>
    <property type="project" value="UniProtKB-KW"/>
</dbReference>
<dbReference type="EMBL" id="FWWT01000007">
    <property type="protein sequence ID" value="SMB81719.1"/>
    <property type="molecule type" value="Genomic_DNA"/>
</dbReference>
<dbReference type="InterPro" id="IPR005175">
    <property type="entry name" value="PPC_dom"/>
</dbReference>
<dbReference type="STRING" id="656914.SAMN00017405_2168"/>
<dbReference type="PANTHER" id="PTHR34988">
    <property type="entry name" value="PROTEIN, PUTATIVE-RELATED"/>
    <property type="match status" value="1"/>
</dbReference>
<name>A0A1W1UL20_DESTI</name>